<dbReference type="PANTHER" id="PTHR21348:SF2">
    <property type="entry name" value="SULFIREDOXIN-1"/>
    <property type="match status" value="1"/>
</dbReference>
<dbReference type="Proteomes" id="UP001233999">
    <property type="component" value="Unassembled WGS sequence"/>
</dbReference>
<organism evidence="11 12">
    <name type="scientific">Diploptera punctata</name>
    <name type="common">Pacific beetle cockroach</name>
    <dbReference type="NCBI Taxonomy" id="6984"/>
    <lineage>
        <taxon>Eukaryota</taxon>
        <taxon>Metazoa</taxon>
        <taxon>Ecdysozoa</taxon>
        <taxon>Arthropoda</taxon>
        <taxon>Hexapoda</taxon>
        <taxon>Insecta</taxon>
        <taxon>Pterygota</taxon>
        <taxon>Neoptera</taxon>
        <taxon>Polyneoptera</taxon>
        <taxon>Dictyoptera</taxon>
        <taxon>Blattodea</taxon>
        <taxon>Blaberoidea</taxon>
        <taxon>Blaberidae</taxon>
        <taxon>Diplopterinae</taxon>
        <taxon>Diploptera</taxon>
    </lineage>
</organism>
<dbReference type="SMART" id="SM00470">
    <property type="entry name" value="ParB"/>
    <property type="match status" value="1"/>
</dbReference>
<comment type="catalytic activity">
    <reaction evidence="9">
        <text>S-hydroxy-S-oxy-L-cysteinyl-[peroxiredoxin] + [protein]-dithiol + ATP = S-hydroxy-L-cysteinyl-[peroxiredoxin] + [protein]-disulfide + ADP + phosphate</text>
        <dbReference type="Rhea" id="RHEA:17545"/>
        <dbReference type="Rhea" id="RHEA-COMP:10593"/>
        <dbReference type="Rhea" id="RHEA-COMP:10594"/>
        <dbReference type="Rhea" id="RHEA-COMP:13681"/>
        <dbReference type="Rhea" id="RHEA-COMP:17976"/>
        <dbReference type="ChEBI" id="CHEBI:29950"/>
        <dbReference type="ChEBI" id="CHEBI:30616"/>
        <dbReference type="ChEBI" id="CHEBI:43474"/>
        <dbReference type="ChEBI" id="CHEBI:50058"/>
        <dbReference type="ChEBI" id="CHEBI:61973"/>
        <dbReference type="ChEBI" id="CHEBI:61974"/>
        <dbReference type="ChEBI" id="CHEBI:456216"/>
        <dbReference type="EC" id="1.8.98.2"/>
    </reaction>
</comment>
<evidence type="ECO:0000313" key="12">
    <source>
        <dbReference type="Proteomes" id="UP001233999"/>
    </source>
</evidence>
<dbReference type="AlphaFoldDB" id="A0AAD8AMF1"/>
<accession>A0AAD8AMF1</accession>
<evidence type="ECO:0000313" key="11">
    <source>
        <dbReference type="EMBL" id="KAJ9600902.1"/>
    </source>
</evidence>
<dbReference type="FunFam" id="3.90.1530.10:FF:000001">
    <property type="entry name" value="Sulfiredoxin"/>
    <property type="match status" value="1"/>
</dbReference>
<dbReference type="EMBL" id="JASPKZ010000042">
    <property type="protein sequence ID" value="KAJ9600902.1"/>
    <property type="molecule type" value="Genomic_DNA"/>
</dbReference>
<keyword evidence="8" id="KW-1015">Disulfide bond</keyword>
<dbReference type="InterPro" id="IPR003115">
    <property type="entry name" value="ParB_N"/>
</dbReference>
<keyword evidence="4" id="KW-0547">Nucleotide-binding</keyword>
<dbReference type="InterPro" id="IPR036086">
    <property type="entry name" value="ParB/Sulfiredoxin_sf"/>
</dbReference>
<evidence type="ECO:0000256" key="9">
    <source>
        <dbReference type="ARBA" id="ARBA00047514"/>
    </source>
</evidence>
<dbReference type="PANTHER" id="PTHR21348">
    <property type="match status" value="1"/>
</dbReference>
<evidence type="ECO:0000256" key="8">
    <source>
        <dbReference type="ARBA" id="ARBA00023157"/>
    </source>
</evidence>
<keyword evidence="3" id="KW-0488">Methylation</keyword>
<evidence type="ECO:0000256" key="4">
    <source>
        <dbReference type="ARBA" id="ARBA00022741"/>
    </source>
</evidence>
<dbReference type="EC" id="1.8.98.2" evidence="2"/>
<gene>
    <name evidence="11" type="ORF">L9F63_000945</name>
</gene>
<keyword evidence="5" id="KW-0067">ATP-binding</keyword>
<reference evidence="11" key="2">
    <citation type="submission" date="2023-05" db="EMBL/GenBank/DDBJ databases">
        <authorList>
            <person name="Fouks B."/>
        </authorList>
    </citation>
    <scope>NUCLEOTIDE SEQUENCE</scope>
    <source>
        <strain evidence="11">Stay&amp;Tobe</strain>
        <tissue evidence="11">Testes</tissue>
    </source>
</reference>
<reference evidence="11" key="1">
    <citation type="journal article" date="2023" name="IScience">
        <title>Live-bearing cockroach genome reveals convergent evolutionary mechanisms linked to viviparity in insects and beyond.</title>
        <authorList>
            <person name="Fouks B."/>
            <person name="Harrison M.C."/>
            <person name="Mikhailova A.A."/>
            <person name="Marchal E."/>
            <person name="English S."/>
            <person name="Carruthers M."/>
            <person name="Jennings E.C."/>
            <person name="Chiamaka E.L."/>
            <person name="Frigard R.A."/>
            <person name="Pippel M."/>
            <person name="Attardo G.M."/>
            <person name="Benoit J.B."/>
            <person name="Bornberg-Bauer E."/>
            <person name="Tobe S.S."/>
        </authorList>
    </citation>
    <scope>NUCLEOTIDE SEQUENCE</scope>
    <source>
        <strain evidence="11">Stay&amp;Tobe</strain>
    </source>
</reference>
<dbReference type="GO" id="GO:0032542">
    <property type="term" value="F:sulfiredoxin activity"/>
    <property type="evidence" value="ECO:0007669"/>
    <property type="project" value="UniProtKB-EC"/>
</dbReference>
<name>A0AAD8AMF1_DIPPU</name>
<dbReference type="SUPFAM" id="SSF110849">
    <property type="entry name" value="ParB/Sulfiredoxin"/>
    <property type="match status" value="1"/>
</dbReference>
<keyword evidence="7" id="KW-0560">Oxidoreductase</keyword>
<dbReference type="GO" id="GO:0005737">
    <property type="term" value="C:cytoplasm"/>
    <property type="evidence" value="ECO:0007669"/>
    <property type="project" value="TreeGrafter"/>
</dbReference>
<feature type="domain" description="ParB-like N-terminal" evidence="10">
    <location>
        <begin position="67"/>
        <end position="162"/>
    </location>
</feature>
<dbReference type="CDD" id="cd16395">
    <property type="entry name" value="Srx"/>
    <property type="match status" value="1"/>
</dbReference>
<dbReference type="GO" id="GO:0005524">
    <property type="term" value="F:ATP binding"/>
    <property type="evidence" value="ECO:0007669"/>
    <property type="project" value="UniProtKB-KW"/>
</dbReference>
<dbReference type="Pfam" id="PF02195">
    <property type="entry name" value="ParB_N"/>
    <property type="match status" value="1"/>
</dbReference>
<dbReference type="Gene3D" id="3.90.1530.10">
    <property type="entry name" value="Conserved hypothetical protein from pyrococcus furiosus pfu- 392566-001, ParB domain"/>
    <property type="match status" value="1"/>
</dbReference>
<evidence type="ECO:0000259" key="10">
    <source>
        <dbReference type="SMART" id="SM00470"/>
    </source>
</evidence>
<dbReference type="GO" id="GO:0034599">
    <property type="term" value="P:cellular response to oxidative stress"/>
    <property type="evidence" value="ECO:0007669"/>
    <property type="project" value="TreeGrafter"/>
</dbReference>
<dbReference type="InterPro" id="IPR016692">
    <property type="entry name" value="Sulfiredoxin"/>
</dbReference>
<keyword evidence="6" id="KW-0049">Antioxidant</keyword>
<keyword evidence="12" id="KW-1185">Reference proteome</keyword>
<comment type="similarity">
    <text evidence="1">Belongs to the sulfiredoxin family.</text>
</comment>
<evidence type="ECO:0000256" key="2">
    <source>
        <dbReference type="ARBA" id="ARBA00013055"/>
    </source>
</evidence>
<sequence>MAPLIKQRILRRKREEFELEEEENRKKKFCSDYDESVYTAMASSSKVAVSNEEELTSIHAGLIKEVYDIPMSVLIRPFPLEVNEAKVQSLMNTLQDPVKCSEVPPIDVLWITGREGGDYYYSFGGCHRYTAHKRLGAPTIRAKLVKSTITDLRTYLGGSTPDLR</sequence>
<evidence type="ECO:0000256" key="3">
    <source>
        <dbReference type="ARBA" id="ARBA00022481"/>
    </source>
</evidence>
<evidence type="ECO:0000256" key="5">
    <source>
        <dbReference type="ARBA" id="ARBA00022840"/>
    </source>
</evidence>
<proteinExistence type="inferred from homology"/>
<comment type="caution">
    <text evidence="11">The sequence shown here is derived from an EMBL/GenBank/DDBJ whole genome shotgun (WGS) entry which is preliminary data.</text>
</comment>
<evidence type="ECO:0000256" key="6">
    <source>
        <dbReference type="ARBA" id="ARBA00022862"/>
    </source>
</evidence>
<protein>
    <recommendedName>
        <fullName evidence="2">sulfiredoxin</fullName>
        <ecNumber evidence="2">1.8.98.2</ecNumber>
    </recommendedName>
</protein>
<evidence type="ECO:0000256" key="1">
    <source>
        <dbReference type="ARBA" id="ARBA00009609"/>
    </source>
</evidence>
<evidence type="ECO:0000256" key="7">
    <source>
        <dbReference type="ARBA" id="ARBA00023002"/>
    </source>
</evidence>